<dbReference type="AlphaFoldDB" id="A0A0K2U957"/>
<protein>
    <submittedName>
        <fullName evidence="2">Uncharacterized protein</fullName>
    </submittedName>
</protein>
<organism evidence="2">
    <name type="scientific">Lepeophtheirus salmonis</name>
    <name type="common">Salmon louse</name>
    <name type="synonym">Caligus salmonis</name>
    <dbReference type="NCBI Taxonomy" id="72036"/>
    <lineage>
        <taxon>Eukaryota</taxon>
        <taxon>Metazoa</taxon>
        <taxon>Ecdysozoa</taxon>
        <taxon>Arthropoda</taxon>
        <taxon>Crustacea</taxon>
        <taxon>Multicrustacea</taxon>
        <taxon>Hexanauplia</taxon>
        <taxon>Copepoda</taxon>
        <taxon>Siphonostomatoida</taxon>
        <taxon>Caligidae</taxon>
        <taxon>Lepeophtheirus</taxon>
    </lineage>
</organism>
<evidence type="ECO:0000313" key="2">
    <source>
        <dbReference type="EMBL" id="CDW34764.1"/>
    </source>
</evidence>
<sequence length="64" mass="7864">MSNRENISVEQKKLEIAQQKLRKLNEELEATRREKERWEKTHAVIYREVKKAHQQYRSKVNNNQ</sequence>
<name>A0A0K2U957_LEPSM</name>
<dbReference type="EMBL" id="HACA01017403">
    <property type="protein sequence ID" value="CDW34764.1"/>
    <property type="molecule type" value="Transcribed_RNA"/>
</dbReference>
<keyword evidence="1" id="KW-0175">Coiled coil</keyword>
<reference evidence="2" key="1">
    <citation type="submission" date="2014-05" db="EMBL/GenBank/DDBJ databases">
        <authorList>
            <person name="Chronopoulou M."/>
        </authorList>
    </citation>
    <scope>NUCLEOTIDE SEQUENCE</scope>
    <source>
        <tissue evidence="2">Whole organism</tissue>
    </source>
</reference>
<evidence type="ECO:0000256" key="1">
    <source>
        <dbReference type="SAM" id="Coils"/>
    </source>
</evidence>
<proteinExistence type="predicted"/>
<feature type="coiled-coil region" evidence="1">
    <location>
        <begin position="7"/>
        <end position="41"/>
    </location>
</feature>
<accession>A0A0K2U957</accession>